<dbReference type="Proteomes" id="UP000078486">
    <property type="component" value="Unassembled WGS sequence"/>
</dbReference>
<dbReference type="AlphaFoldDB" id="A0A178IGH4"/>
<feature type="transmembrane region" description="Helical" evidence="4">
    <location>
        <begin position="28"/>
        <end position="50"/>
    </location>
</feature>
<evidence type="ECO:0000313" key="5">
    <source>
        <dbReference type="EMBL" id="OAM88199.1"/>
    </source>
</evidence>
<feature type="transmembrane region" description="Helical" evidence="4">
    <location>
        <begin position="184"/>
        <end position="206"/>
    </location>
</feature>
<dbReference type="InterPro" id="IPR036259">
    <property type="entry name" value="MFS_trans_sf"/>
</dbReference>
<dbReference type="Pfam" id="PF07690">
    <property type="entry name" value="MFS_1"/>
    <property type="match status" value="1"/>
</dbReference>
<comment type="caution">
    <text evidence="5">The sequence shown here is derived from an EMBL/GenBank/DDBJ whole genome shotgun (WGS) entry which is preliminary data.</text>
</comment>
<feature type="transmembrane region" description="Helical" evidence="4">
    <location>
        <begin position="432"/>
        <end position="451"/>
    </location>
</feature>
<evidence type="ECO:0000256" key="1">
    <source>
        <dbReference type="ARBA" id="ARBA00022692"/>
    </source>
</evidence>
<name>A0A178IGH4_9BACT</name>
<gene>
    <name evidence="5" type="ORF">AW736_18240</name>
</gene>
<dbReference type="PANTHER" id="PTHR23526:SF4">
    <property type="entry name" value="INTEGRAL MEMBRANE TRANSPORT PROTEIN"/>
    <property type="match status" value="1"/>
</dbReference>
<evidence type="ECO:0000256" key="4">
    <source>
        <dbReference type="SAM" id="Phobius"/>
    </source>
</evidence>
<dbReference type="InterPro" id="IPR052528">
    <property type="entry name" value="Sugar_transport-like"/>
</dbReference>
<feature type="transmembrane region" description="Helical" evidence="4">
    <location>
        <begin position="108"/>
        <end position="126"/>
    </location>
</feature>
<dbReference type="RefSeq" id="WP_068771748.1">
    <property type="nucleotide sequence ID" value="NZ_CP109796.1"/>
</dbReference>
<feature type="transmembrane region" description="Helical" evidence="4">
    <location>
        <begin position="309"/>
        <end position="327"/>
    </location>
</feature>
<dbReference type="EMBL" id="LRRQ01000142">
    <property type="protein sequence ID" value="OAM88199.1"/>
    <property type="molecule type" value="Genomic_DNA"/>
</dbReference>
<dbReference type="PANTHER" id="PTHR23526">
    <property type="entry name" value="INTEGRAL MEMBRANE TRANSPORT PROTEIN-RELATED"/>
    <property type="match status" value="1"/>
</dbReference>
<dbReference type="SUPFAM" id="SSF103473">
    <property type="entry name" value="MFS general substrate transporter"/>
    <property type="match status" value="1"/>
</dbReference>
<dbReference type="OrthoDB" id="177909at2"/>
<dbReference type="InterPro" id="IPR011701">
    <property type="entry name" value="MFS"/>
</dbReference>
<evidence type="ECO:0000313" key="6">
    <source>
        <dbReference type="Proteomes" id="UP000078486"/>
    </source>
</evidence>
<feature type="transmembrane region" description="Helical" evidence="4">
    <location>
        <begin position="218"/>
        <end position="237"/>
    </location>
</feature>
<evidence type="ECO:0008006" key="7">
    <source>
        <dbReference type="Google" id="ProtNLM"/>
    </source>
</evidence>
<dbReference type="STRING" id="1184151.AW736_18240"/>
<feature type="transmembrane region" description="Helical" evidence="4">
    <location>
        <begin position="277"/>
        <end position="297"/>
    </location>
</feature>
<feature type="transmembrane region" description="Helical" evidence="4">
    <location>
        <begin position="146"/>
        <end position="172"/>
    </location>
</feature>
<dbReference type="GO" id="GO:0022857">
    <property type="term" value="F:transmembrane transporter activity"/>
    <property type="evidence" value="ECO:0007669"/>
    <property type="project" value="InterPro"/>
</dbReference>
<feature type="transmembrane region" description="Helical" evidence="4">
    <location>
        <begin position="403"/>
        <end position="426"/>
    </location>
</feature>
<accession>A0A178IGH4</accession>
<dbReference type="Gene3D" id="1.20.1250.20">
    <property type="entry name" value="MFS general substrate transporter like domains"/>
    <property type="match status" value="2"/>
</dbReference>
<keyword evidence="1 4" id="KW-0812">Transmembrane</keyword>
<organism evidence="5 6">
    <name type="scientific">Termitidicoccus mucosus</name>
    <dbReference type="NCBI Taxonomy" id="1184151"/>
    <lineage>
        <taxon>Bacteria</taxon>
        <taxon>Pseudomonadati</taxon>
        <taxon>Verrucomicrobiota</taxon>
        <taxon>Opitutia</taxon>
        <taxon>Opitutales</taxon>
        <taxon>Opitutaceae</taxon>
        <taxon>Termitidicoccus</taxon>
    </lineage>
</organism>
<feature type="transmembrane region" description="Helical" evidence="4">
    <location>
        <begin position="364"/>
        <end position="391"/>
    </location>
</feature>
<feature type="transmembrane region" description="Helical" evidence="4">
    <location>
        <begin position="339"/>
        <end position="358"/>
    </location>
</feature>
<keyword evidence="6" id="KW-1185">Reference proteome</keyword>
<proteinExistence type="predicted"/>
<feature type="transmembrane region" description="Helical" evidence="4">
    <location>
        <begin position="70"/>
        <end position="87"/>
    </location>
</feature>
<evidence type="ECO:0000256" key="2">
    <source>
        <dbReference type="ARBA" id="ARBA00022989"/>
    </source>
</evidence>
<keyword evidence="2 4" id="KW-1133">Transmembrane helix</keyword>
<reference evidence="5 6" key="1">
    <citation type="submission" date="2016-01" db="EMBL/GenBank/DDBJ databases">
        <title>High potential of lignocellulose degradation of a new Verrucomicrobia species.</title>
        <authorList>
            <person name="Wang Y."/>
            <person name="Shi Y."/>
            <person name="Qiu Z."/>
            <person name="Liu S."/>
            <person name="Yang H."/>
        </authorList>
    </citation>
    <scope>NUCLEOTIDE SEQUENCE [LARGE SCALE GENOMIC DNA]</scope>
    <source>
        <strain evidence="5 6">TSB47</strain>
    </source>
</reference>
<keyword evidence="3 4" id="KW-0472">Membrane</keyword>
<sequence length="475" mass="52340">MQTNPPGIPGAAPAAPVRKIYTAGTLRYTTGGVVMLFLWLLWGDFCFSIFEEIFSKFLPLYMKDLNASSTLVGVLTGSLGGIVNVLFMPGISMASDRHRGPRGRRIPFLLWSTPCAVGSLILIGFSSELGGWLHALLGGASPGMTAAGVTLALLCVFVAMYHFFNMVLVNLYQCLLRDVVPPALMARFLALFRVVSTGGRFVFSWYVLPNVLLHREAVFLGVGLIYVAAFLLMCWRVKEGAYPPPRQPAGEKAPRYLATYIVYFRECLTVPIYRNFVFMYACVTAASTCAMPFVTLFTRDTLGLSMEDIGRVFAWGWLAAALTYVPFGYLCDKVSPMRVACCALAGLMLSWGIGYFAIQDRTSWLVYWVVVAMLPSTAWNLGLTALTMQLFHQEKFAQLSSGLNVLGYGSSILGSFLIGLFIDLTGQNYRMIFLWSFCWFALAVACMALVYRDWKRLGGPDNYAAPLPGKPASAI</sequence>
<evidence type="ECO:0000256" key="3">
    <source>
        <dbReference type="ARBA" id="ARBA00023136"/>
    </source>
</evidence>
<protein>
    <recommendedName>
        <fullName evidence="7">Major facilitator superfamily (MFS) profile domain-containing protein</fullName>
    </recommendedName>
</protein>